<dbReference type="PANTHER" id="PTHR33371">
    <property type="entry name" value="INTERMEMBRANE PHOSPHOLIPID TRANSPORT SYSTEM BINDING PROTEIN MLAD-RELATED"/>
    <property type="match status" value="1"/>
</dbReference>
<evidence type="ECO:0000259" key="3">
    <source>
        <dbReference type="Pfam" id="PF11887"/>
    </source>
</evidence>
<accession>A0ABW2C7T3</accession>
<feature type="domain" description="Mce/MlaD" evidence="2">
    <location>
        <begin position="49"/>
        <end position="124"/>
    </location>
</feature>
<dbReference type="Pfam" id="PF11887">
    <property type="entry name" value="Mce4_CUP1"/>
    <property type="match status" value="1"/>
</dbReference>
<name>A0ABW2C7T3_9PSEU</name>
<gene>
    <name evidence="4" type="ORF">ACFQGD_30060</name>
</gene>
<protein>
    <submittedName>
        <fullName evidence="4">MCE family protein</fullName>
    </submittedName>
</protein>
<evidence type="ECO:0000313" key="5">
    <source>
        <dbReference type="Proteomes" id="UP001596337"/>
    </source>
</evidence>
<dbReference type="PROSITE" id="PS51257">
    <property type="entry name" value="PROKAR_LIPOPROTEIN"/>
    <property type="match status" value="1"/>
</dbReference>
<proteinExistence type="predicted"/>
<dbReference type="InterPro" id="IPR005693">
    <property type="entry name" value="Mce"/>
</dbReference>
<dbReference type="InterPro" id="IPR052336">
    <property type="entry name" value="MlaD_Phospholipid_Transporter"/>
</dbReference>
<dbReference type="PANTHER" id="PTHR33371:SF15">
    <property type="entry name" value="LIPOPROTEIN LPRN"/>
    <property type="match status" value="1"/>
</dbReference>
<reference evidence="5" key="1">
    <citation type="journal article" date="2019" name="Int. J. Syst. Evol. Microbiol.">
        <title>The Global Catalogue of Microorganisms (GCM) 10K type strain sequencing project: providing services to taxonomists for standard genome sequencing and annotation.</title>
        <authorList>
            <consortium name="The Broad Institute Genomics Platform"/>
            <consortium name="The Broad Institute Genome Sequencing Center for Infectious Disease"/>
            <person name="Wu L."/>
            <person name="Ma J."/>
        </authorList>
    </citation>
    <scope>NUCLEOTIDE SEQUENCE [LARGE SCALE GENOMIC DNA]</scope>
    <source>
        <strain evidence="5">KCTC 32255</strain>
    </source>
</reference>
<dbReference type="InterPro" id="IPR003399">
    <property type="entry name" value="Mce/MlaD"/>
</dbReference>
<sequence length="403" mass="43208">MFWRTRTNRPRGMLATIFAMVATLLAGCGSFTGIYDIPLPGGADLGDDPIEVKVHFRNVLDLVPQSAVKINEVSVGKVEEISLTGTDWNAEVSILLNRETDLPANALANVKQSSLLGEKYVELVHPPEGSAEGELSDGSVIPVSRTNRSVELEEVLGALSMLLNGGGVEQLNTITKELNQVSTGREGEIKALLHNAETLVRGLDGQTQDISNALDGLNRLSKALRKDKEAIAAALDDLEPGMRVLVDQREQLVTMLESMKKLSVVATETIQKSQRDLVNNLEALRPILANLAKSGDKLPKALEILVSFPFPDAAVDGAKGDYFNLYQELNLNIREIYEAYRRHRGNPFDGIPVLEKAPAAEGELLDPNQLPPLPLPSPSDGDSGGESSDGGLGVLPGLLGGGS</sequence>
<evidence type="ECO:0000259" key="2">
    <source>
        <dbReference type="Pfam" id="PF02470"/>
    </source>
</evidence>
<dbReference type="RefSeq" id="WP_345402141.1">
    <property type="nucleotide sequence ID" value="NZ_BAABLA010000109.1"/>
</dbReference>
<dbReference type="Proteomes" id="UP001596337">
    <property type="component" value="Unassembled WGS sequence"/>
</dbReference>
<organism evidence="4 5">
    <name type="scientific">Haloechinothrix salitolerans</name>
    <dbReference type="NCBI Taxonomy" id="926830"/>
    <lineage>
        <taxon>Bacteria</taxon>
        <taxon>Bacillati</taxon>
        <taxon>Actinomycetota</taxon>
        <taxon>Actinomycetes</taxon>
        <taxon>Pseudonocardiales</taxon>
        <taxon>Pseudonocardiaceae</taxon>
        <taxon>Haloechinothrix</taxon>
    </lineage>
</organism>
<evidence type="ECO:0000256" key="1">
    <source>
        <dbReference type="SAM" id="MobiDB-lite"/>
    </source>
</evidence>
<feature type="domain" description="Mammalian cell entry C-terminal" evidence="3">
    <location>
        <begin position="133"/>
        <end position="317"/>
    </location>
</feature>
<evidence type="ECO:0000313" key="4">
    <source>
        <dbReference type="EMBL" id="MFC6871377.1"/>
    </source>
</evidence>
<dbReference type="InterPro" id="IPR024516">
    <property type="entry name" value="Mce_C"/>
</dbReference>
<comment type="caution">
    <text evidence="4">The sequence shown here is derived from an EMBL/GenBank/DDBJ whole genome shotgun (WGS) entry which is preliminary data.</text>
</comment>
<feature type="region of interest" description="Disordered" evidence="1">
    <location>
        <begin position="364"/>
        <end position="403"/>
    </location>
</feature>
<dbReference type="EMBL" id="JBHSXX010000001">
    <property type="protein sequence ID" value="MFC6871377.1"/>
    <property type="molecule type" value="Genomic_DNA"/>
</dbReference>
<dbReference type="Pfam" id="PF02470">
    <property type="entry name" value="MlaD"/>
    <property type="match status" value="1"/>
</dbReference>
<feature type="compositionally biased region" description="Gly residues" evidence="1">
    <location>
        <begin position="382"/>
        <end position="403"/>
    </location>
</feature>
<dbReference type="NCBIfam" id="TIGR00996">
    <property type="entry name" value="Mtu_fam_mce"/>
    <property type="match status" value="1"/>
</dbReference>
<keyword evidence="5" id="KW-1185">Reference proteome</keyword>